<keyword evidence="3" id="KW-1185">Reference proteome</keyword>
<feature type="domain" description="EF-hand" evidence="1">
    <location>
        <begin position="769"/>
        <end position="797"/>
    </location>
</feature>
<dbReference type="Proteomes" id="UP001530293">
    <property type="component" value="Unassembled WGS sequence"/>
</dbReference>
<evidence type="ECO:0000313" key="3">
    <source>
        <dbReference type="Proteomes" id="UP001530293"/>
    </source>
</evidence>
<sequence>MIVMQRCRHHLPTARRCIRYSVGVFTSSTLTTTITTGSSPFCVASVSVCNSSINSSTTTIGSSSSSRRLTTDNYLSYDAFTGDDSFVDTSPSTSPIPRIPTHAAHKVCTPSDAVSLISRGDTIAVSGFVAQGSPDLILKSLSDRYEQEFKDGIKDGVGNLTLLFGGGPGDWESRGLNYLAKIPQLEDGTTAPPMIKRAIGAHFGQVPMIGDLVLKNQIEAWTLPLGSISRMIRAQATHSPGHITTIGLGTYVDPTPGVGNGGAVNDLARKSPLHEKLVTKLTVGYGEEMKTDYLLYKALPIQVGIIRATTADSSGNLSFEHESLRCDQLSVAMAARNSGGVVIAQVKRLSQVGSLPSRSVLVPGSMVDCVVVVEDEDHNIYHPMSYTTPHSPVLAGEIRSPIEDSSRLPLNERKVIARRASRVLKPGQTVNLGIGLPEGVASVAGEEGMLPYITLTTEPGSFGGMPASGKNFGPSSNADALIEMNQQFDFYDGGGLDVAFLGAAEISASGDVNVSRMGPSRITGPGGFIDITQATRKVCFMCPFTAKGLEIAFDEEKGSMSIVKEGTVKKFVNKVFETTFSGDECVRRGQHALYVTERCVFRRTAAHDVLELIEIAPGVDLEKDILQQMEFTPAISNDLKIMDHQYFRSKKMNLQFFRSLADRCTYHEDDHVLFIDLFGVCLTNEEEVDWIVNSFHEVVRPITYSKGPVDVVVSYTGFYLKTGLEDYFAQGVKDVERRYYKSVKRFSGKAFRPSLLRKKVGVKAWNENEMFRLFDEENTGSISPEQLRRGIKKKFGLTLKQHELEELCREKITLQNFPDVLAKCLSDFRME</sequence>
<dbReference type="Pfam" id="PF01144">
    <property type="entry name" value="CoA_trans"/>
    <property type="match status" value="1"/>
</dbReference>
<dbReference type="InterPro" id="IPR011992">
    <property type="entry name" value="EF-hand-dom_pair"/>
</dbReference>
<reference evidence="2 3" key="1">
    <citation type="submission" date="2024-10" db="EMBL/GenBank/DDBJ databases">
        <title>Updated reference genomes for cyclostephanoid diatoms.</title>
        <authorList>
            <person name="Roberts W.R."/>
            <person name="Alverson A.J."/>
        </authorList>
    </citation>
    <scope>NUCLEOTIDE SEQUENCE [LARGE SCALE GENOMIC DNA]</scope>
    <source>
        <strain evidence="2 3">AJA232-27</strain>
    </source>
</reference>
<name>A0ABD3M6Q0_9STRA</name>
<protein>
    <recommendedName>
        <fullName evidence="1">EF-hand domain-containing protein</fullName>
    </recommendedName>
</protein>
<gene>
    <name evidence="2" type="ORF">ACHAWU_007191</name>
</gene>
<organism evidence="2 3">
    <name type="scientific">Discostella pseudostelligera</name>
    <dbReference type="NCBI Taxonomy" id="259834"/>
    <lineage>
        <taxon>Eukaryota</taxon>
        <taxon>Sar</taxon>
        <taxon>Stramenopiles</taxon>
        <taxon>Ochrophyta</taxon>
        <taxon>Bacillariophyta</taxon>
        <taxon>Coscinodiscophyceae</taxon>
        <taxon>Thalassiosirophycidae</taxon>
        <taxon>Stephanodiscales</taxon>
        <taxon>Stephanodiscaceae</taxon>
        <taxon>Discostella</taxon>
    </lineage>
</organism>
<dbReference type="Gene3D" id="1.10.238.10">
    <property type="entry name" value="EF-hand"/>
    <property type="match status" value="1"/>
</dbReference>
<dbReference type="AlphaFoldDB" id="A0ABD3M6Q0"/>
<evidence type="ECO:0000259" key="1">
    <source>
        <dbReference type="PROSITE" id="PS50222"/>
    </source>
</evidence>
<dbReference type="SUPFAM" id="SSF100950">
    <property type="entry name" value="NagB/RpiA/CoA transferase-like"/>
    <property type="match status" value="2"/>
</dbReference>
<dbReference type="SUPFAM" id="SSF47473">
    <property type="entry name" value="EF-hand"/>
    <property type="match status" value="1"/>
</dbReference>
<dbReference type="SMART" id="SM00882">
    <property type="entry name" value="CoA_trans"/>
    <property type="match status" value="2"/>
</dbReference>
<dbReference type="PROSITE" id="PS50222">
    <property type="entry name" value="EF_HAND_2"/>
    <property type="match status" value="1"/>
</dbReference>
<dbReference type="InterPro" id="IPR002048">
    <property type="entry name" value="EF_hand_dom"/>
</dbReference>
<dbReference type="EMBL" id="JALLBG020000312">
    <property type="protein sequence ID" value="KAL3756240.1"/>
    <property type="molecule type" value="Genomic_DNA"/>
</dbReference>
<dbReference type="PANTHER" id="PTHR43293:SF1">
    <property type="entry name" value="ACETATE COA-TRANSFERASE YDIF"/>
    <property type="match status" value="1"/>
</dbReference>
<dbReference type="Gene3D" id="3.40.1080.10">
    <property type="entry name" value="Glutaconate Coenzyme A-transferase"/>
    <property type="match status" value="2"/>
</dbReference>
<dbReference type="InterPro" id="IPR004165">
    <property type="entry name" value="CoA_trans_fam_I"/>
</dbReference>
<evidence type="ECO:0000313" key="2">
    <source>
        <dbReference type="EMBL" id="KAL3756240.1"/>
    </source>
</evidence>
<proteinExistence type="predicted"/>
<comment type="caution">
    <text evidence="2">The sequence shown here is derived from an EMBL/GenBank/DDBJ whole genome shotgun (WGS) entry which is preliminary data.</text>
</comment>
<dbReference type="PANTHER" id="PTHR43293">
    <property type="entry name" value="ACETATE COA-TRANSFERASE YDIF"/>
    <property type="match status" value="1"/>
</dbReference>
<accession>A0ABD3M6Q0</accession>
<dbReference type="InterPro" id="IPR037171">
    <property type="entry name" value="NagB/RpiA_transferase-like"/>
</dbReference>